<evidence type="ECO:0000313" key="3">
    <source>
        <dbReference type="Proteomes" id="UP000008021"/>
    </source>
</evidence>
<evidence type="ECO:0000313" key="2">
    <source>
        <dbReference type="EnsemblPlants" id="OMERI05G05670.1"/>
    </source>
</evidence>
<evidence type="ECO:0000256" key="1">
    <source>
        <dbReference type="SAM" id="MobiDB-lite"/>
    </source>
</evidence>
<feature type="compositionally biased region" description="Low complexity" evidence="1">
    <location>
        <begin position="15"/>
        <end position="24"/>
    </location>
</feature>
<reference evidence="2" key="2">
    <citation type="submission" date="2018-05" db="EMBL/GenBank/DDBJ databases">
        <title>OmerRS3 (Oryza meridionalis Reference Sequence Version 3).</title>
        <authorList>
            <person name="Zhang J."/>
            <person name="Kudrna D."/>
            <person name="Lee S."/>
            <person name="Talag J."/>
            <person name="Welchert J."/>
            <person name="Wing R.A."/>
        </authorList>
    </citation>
    <scope>NUCLEOTIDE SEQUENCE [LARGE SCALE GENOMIC DNA]</scope>
    <source>
        <strain evidence="2">cv. OR44</strain>
    </source>
</reference>
<dbReference type="EnsemblPlants" id="OMERI05G05670.1">
    <property type="protein sequence ID" value="OMERI05G05670.1"/>
    <property type="gene ID" value="OMERI05G05670"/>
</dbReference>
<name>A0A0E0DN35_9ORYZ</name>
<keyword evidence="3" id="KW-1185">Reference proteome</keyword>
<organism evidence="2">
    <name type="scientific">Oryza meridionalis</name>
    <dbReference type="NCBI Taxonomy" id="40149"/>
    <lineage>
        <taxon>Eukaryota</taxon>
        <taxon>Viridiplantae</taxon>
        <taxon>Streptophyta</taxon>
        <taxon>Embryophyta</taxon>
        <taxon>Tracheophyta</taxon>
        <taxon>Spermatophyta</taxon>
        <taxon>Magnoliopsida</taxon>
        <taxon>Liliopsida</taxon>
        <taxon>Poales</taxon>
        <taxon>Poaceae</taxon>
        <taxon>BOP clade</taxon>
        <taxon>Oryzoideae</taxon>
        <taxon>Oryzeae</taxon>
        <taxon>Oryzinae</taxon>
        <taxon>Oryza</taxon>
    </lineage>
</organism>
<dbReference type="Gramene" id="OMERI05G05670.1">
    <property type="protein sequence ID" value="OMERI05G05670.1"/>
    <property type="gene ID" value="OMERI05G05670"/>
</dbReference>
<dbReference type="AlphaFoldDB" id="A0A0E0DN35"/>
<proteinExistence type="predicted"/>
<protein>
    <submittedName>
        <fullName evidence="2">Uncharacterized protein</fullName>
    </submittedName>
</protein>
<dbReference type="HOGENOM" id="CLU_2691939_0_0_1"/>
<sequence length="74" mass="8250">MANIDSVYQVLEPLPTTLSETTPTANHRPGRSPSTGLVRIWATEDFSCNGEAATRRGLKRDVLMPLSMVMERYI</sequence>
<reference evidence="2" key="1">
    <citation type="submission" date="2015-04" db="UniProtKB">
        <authorList>
            <consortium name="EnsemblPlants"/>
        </authorList>
    </citation>
    <scope>IDENTIFICATION</scope>
</reference>
<accession>A0A0E0DN35</accession>
<dbReference type="Proteomes" id="UP000008021">
    <property type="component" value="Chromosome 5"/>
</dbReference>
<feature type="region of interest" description="Disordered" evidence="1">
    <location>
        <begin position="15"/>
        <end position="35"/>
    </location>
</feature>